<dbReference type="GO" id="GO:0016787">
    <property type="term" value="F:hydrolase activity"/>
    <property type="evidence" value="ECO:0007669"/>
    <property type="project" value="UniProtKB-KW"/>
</dbReference>
<dbReference type="CDD" id="cd05483">
    <property type="entry name" value="retropepsin_like_bacteria"/>
    <property type="match status" value="1"/>
</dbReference>
<proteinExistence type="predicted"/>
<sequence length="151" mass="16641">MHDLKEFLLDKGYVRIKLKKTITNHFEINARINGIKGTFILDTGASKSCVGTDDIAFFNLETKDSEHKASGAGPSEIDTLISTKNSIAIGKFKLKKISLILIDLSHINKALENQEAGPVKGIIGADILHKGKAIIDYNKKYLYLLNKKKGS</sequence>
<keyword evidence="2" id="KW-1185">Reference proteome</keyword>
<dbReference type="PROSITE" id="PS00141">
    <property type="entry name" value="ASP_PROTEASE"/>
    <property type="match status" value="1"/>
</dbReference>
<evidence type="ECO:0000313" key="2">
    <source>
        <dbReference type="Proteomes" id="UP001474120"/>
    </source>
</evidence>
<name>A0ABU9L6F7_9FLAO</name>
<protein>
    <submittedName>
        <fullName evidence="1">Retropepsin-like aspartic protease</fullName>
        <ecNumber evidence="1">3.4.23.-</ecNumber>
    </submittedName>
</protein>
<keyword evidence="1" id="KW-0378">Hydrolase</keyword>
<dbReference type="RefSeq" id="WP_342161568.1">
    <property type="nucleotide sequence ID" value="NZ_JBCDNA010000003.1"/>
</dbReference>
<dbReference type="EMBL" id="JBCDNA010000003">
    <property type="protein sequence ID" value="MEL4457407.1"/>
    <property type="molecule type" value="Genomic_DNA"/>
</dbReference>
<dbReference type="SUPFAM" id="SSF50630">
    <property type="entry name" value="Acid proteases"/>
    <property type="match status" value="1"/>
</dbReference>
<dbReference type="Gene3D" id="2.40.70.10">
    <property type="entry name" value="Acid Proteases"/>
    <property type="match status" value="1"/>
</dbReference>
<reference evidence="1 2" key="1">
    <citation type="submission" date="2024-04" db="EMBL/GenBank/DDBJ databases">
        <title>whole genome sequencing of Lutimonas vermicola strain IMCC1616.</title>
        <authorList>
            <person name="Bae S.S."/>
        </authorList>
    </citation>
    <scope>NUCLEOTIDE SEQUENCE [LARGE SCALE GENOMIC DNA]</scope>
    <source>
        <strain evidence="1 2">IMCC1616</strain>
    </source>
</reference>
<gene>
    <name evidence="1" type="ORF">AABB81_15985</name>
</gene>
<dbReference type="EC" id="3.4.23.-" evidence="1"/>
<evidence type="ECO:0000313" key="1">
    <source>
        <dbReference type="EMBL" id="MEL4457407.1"/>
    </source>
</evidence>
<dbReference type="InterPro" id="IPR001969">
    <property type="entry name" value="Aspartic_peptidase_AS"/>
</dbReference>
<dbReference type="InterPro" id="IPR034122">
    <property type="entry name" value="Retropepsin-like_bacterial"/>
</dbReference>
<accession>A0ABU9L6F7</accession>
<dbReference type="Proteomes" id="UP001474120">
    <property type="component" value="Unassembled WGS sequence"/>
</dbReference>
<dbReference type="Pfam" id="PF13650">
    <property type="entry name" value="Asp_protease_2"/>
    <property type="match status" value="1"/>
</dbReference>
<dbReference type="InterPro" id="IPR021109">
    <property type="entry name" value="Peptidase_aspartic_dom_sf"/>
</dbReference>
<organism evidence="1 2">
    <name type="scientific">Lutimonas vermicola</name>
    <dbReference type="NCBI Taxonomy" id="414288"/>
    <lineage>
        <taxon>Bacteria</taxon>
        <taxon>Pseudomonadati</taxon>
        <taxon>Bacteroidota</taxon>
        <taxon>Flavobacteriia</taxon>
        <taxon>Flavobacteriales</taxon>
        <taxon>Flavobacteriaceae</taxon>
        <taxon>Lutimonas</taxon>
    </lineage>
</organism>
<comment type="caution">
    <text evidence="1">The sequence shown here is derived from an EMBL/GenBank/DDBJ whole genome shotgun (WGS) entry which is preliminary data.</text>
</comment>